<dbReference type="InterPro" id="IPR050261">
    <property type="entry name" value="FrsA_esterase"/>
</dbReference>
<keyword evidence="1 3" id="KW-0378">Hydrolase</keyword>
<dbReference type="RefSeq" id="WP_150695114.1">
    <property type="nucleotide sequence ID" value="NZ_CABPRZ010000001.1"/>
</dbReference>
<accession>A0A5E4RHP3</accession>
<dbReference type="EMBL" id="CABPRZ010000001">
    <property type="protein sequence ID" value="VVD61529.1"/>
    <property type="molecule type" value="Genomic_DNA"/>
</dbReference>
<gene>
    <name evidence="3" type="primary">dapb3</name>
    <name evidence="3" type="ORF">PTE30175_00125</name>
</gene>
<dbReference type="Proteomes" id="UP000414233">
    <property type="component" value="Unassembled WGS sequence"/>
</dbReference>
<evidence type="ECO:0000259" key="2">
    <source>
        <dbReference type="Pfam" id="PF01738"/>
    </source>
</evidence>
<dbReference type="PANTHER" id="PTHR22946">
    <property type="entry name" value="DIENELACTONE HYDROLASE DOMAIN-CONTAINING PROTEIN-RELATED"/>
    <property type="match status" value="1"/>
</dbReference>
<evidence type="ECO:0000313" key="4">
    <source>
        <dbReference type="Proteomes" id="UP000414233"/>
    </source>
</evidence>
<dbReference type="SUPFAM" id="SSF53474">
    <property type="entry name" value="alpha/beta-Hydrolases"/>
    <property type="match status" value="1"/>
</dbReference>
<dbReference type="PROSITE" id="PS51257">
    <property type="entry name" value="PROKAR_LIPOPROTEIN"/>
    <property type="match status" value="1"/>
</dbReference>
<dbReference type="PANTHER" id="PTHR22946:SF9">
    <property type="entry name" value="POLYKETIDE TRANSFERASE AF380"/>
    <property type="match status" value="1"/>
</dbReference>
<dbReference type="OrthoDB" id="5504996at2"/>
<reference evidence="3 4" key="1">
    <citation type="submission" date="2019-08" db="EMBL/GenBank/DDBJ databases">
        <authorList>
            <person name="Peeters C."/>
        </authorList>
    </citation>
    <scope>NUCLEOTIDE SEQUENCE [LARGE SCALE GENOMIC DNA]</scope>
    <source>
        <strain evidence="3 4">LMG 30175</strain>
    </source>
</reference>
<evidence type="ECO:0000313" key="3">
    <source>
        <dbReference type="EMBL" id="VVD61529.1"/>
    </source>
</evidence>
<name>A0A5E4RHP3_9BURK</name>
<keyword evidence="3" id="KW-0031">Aminopeptidase</keyword>
<dbReference type="InterPro" id="IPR002925">
    <property type="entry name" value="Dienelactn_hydro"/>
</dbReference>
<proteinExistence type="predicted"/>
<keyword evidence="4" id="KW-1185">Reference proteome</keyword>
<dbReference type="GO" id="GO:0004177">
    <property type="term" value="F:aminopeptidase activity"/>
    <property type="evidence" value="ECO:0007669"/>
    <property type="project" value="UniProtKB-KW"/>
</dbReference>
<organism evidence="3 4">
    <name type="scientific">Pandoraea terrae</name>
    <dbReference type="NCBI Taxonomy" id="1537710"/>
    <lineage>
        <taxon>Bacteria</taxon>
        <taxon>Pseudomonadati</taxon>
        <taxon>Pseudomonadota</taxon>
        <taxon>Betaproteobacteria</taxon>
        <taxon>Burkholderiales</taxon>
        <taxon>Burkholderiaceae</taxon>
        <taxon>Pandoraea</taxon>
    </lineage>
</organism>
<dbReference type="InterPro" id="IPR029058">
    <property type="entry name" value="AB_hydrolase_fold"/>
</dbReference>
<dbReference type="Gene3D" id="3.40.50.1820">
    <property type="entry name" value="alpha/beta hydrolase"/>
    <property type="match status" value="1"/>
</dbReference>
<evidence type="ECO:0000256" key="1">
    <source>
        <dbReference type="ARBA" id="ARBA00022801"/>
    </source>
</evidence>
<dbReference type="Pfam" id="PF01738">
    <property type="entry name" value="DLH"/>
    <property type="match status" value="1"/>
</dbReference>
<dbReference type="GO" id="GO:0052689">
    <property type="term" value="F:carboxylic ester hydrolase activity"/>
    <property type="evidence" value="ECO:0007669"/>
    <property type="project" value="UniProtKB-ARBA"/>
</dbReference>
<feature type="domain" description="Dienelactone hydrolase" evidence="2">
    <location>
        <begin position="73"/>
        <end position="257"/>
    </location>
</feature>
<sequence>MLTRESCSAYFRHAIPAAFFVFVTSLSCVGHAQVARTEVIPFQSSTLTDEEFLDDRPGKPVTIAGELRLPRAGTERFPVVVLLHGTAGITSTVTDWEQDLLAMGVATFVVDSYAGRGIVSTINDMSKLGRLVQIEDAYRALETLQKHPRIDPERIMLMGLSWGGHAALYASLKRFQRMHGPASGREFSAYVAFYPPCNTGYRQDEDISAKPVRIFYGSADDYIPVAACREYVNRLRVNGKNIELTEYPGASHGFDSKAFATPIKLPQAQTTRNCRLQEAAHGEIVNAATSKLFSYDDACVARGLTLAFKQDVSASARTAVKELLAATGSKPH</sequence>
<dbReference type="EC" id="3.4.14.-" evidence="3"/>
<dbReference type="AlphaFoldDB" id="A0A5E4RHP3"/>
<keyword evidence="3" id="KW-0645">Protease</keyword>
<protein>
    <submittedName>
        <fullName evidence="3">Dipeptidyl aminopeptidase BIII</fullName>
        <ecNumber evidence="3">3.4.14.-</ecNumber>
    </submittedName>
</protein>